<accession>A0ABU7PMQ9</accession>
<feature type="compositionally biased region" description="Polar residues" evidence="1">
    <location>
        <begin position="79"/>
        <end position="88"/>
    </location>
</feature>
<comment type="caution">
    <text evidence="2">The sequence shown here is derived from an EMBL/GenBank/DDBJ whole genome shotgun (WGS) entry which is preliminary data.</text>
</comment>
<sequence>MTAPWPRRPSGRELTSQAAEMAPAEAPYTASNALSSPSSCTHPGAAARLRPVGEDLHQPAAVEAALGLPRPRRTDGNPPCSTLSALFA</sequence>
<protein>
    <submittedName>
        <fullName evidence="2">Uncharacterized protein</fullName>
    </submittedName>
</protein>
<dbReference type="EMBL" id="JAZBJO010000001">
    <property type="protein sequence ID" value="MEE4590370.1"/>
    <property type="molecule type" value="Genomic_DNA"/>
</dbReference>
<dbReference type="Proteomes" id="UP001354709">
    <property type="component" value="Unassembled WGS sequence"/>
</dbReference>
<gene>
    <name evidence="2" type="ORF">V2J94_00400</name>
</gene>
<reference evidence="2 3" key="1">
    <citation type="submission" date="2023-11" db="EMBL/GenBank/DDBJ databases">
        <title>30 novel species of actinomycetes from the DSMZ collection.</title>
        <authorList>
            <person name="Nouioui I."/>
        </authorList>
    </citation>
    <scope>NUCLEOTIDE SEQUENCE [LARGE SCALE GENOMIC DNA]</scope>
    <source>
        <strain evidence="2 3">DSM 41524</strain>
    </source>
</reference>
<evidence type="ECO:0000313" key="3">
    <source>
        <dbReference type="Proteomes" id="UP001354709"/>
    </source>
</evidence>
<name>A0ABU7PMQ9_9ACTN</name>
<organism evidence="2 3">
    <name type="scientific">Streptomyces asiaticus subsp. ignotus</name>
    <dbReference type="NCBI Taxonomy" id="3098222"/>
    <lineage>
        <taxon>Bacteria</taxon>
        <taxon>Bacillati</taxon>
        <taxon>Actinomycetota</taxon>
        <taxon>Actinomycetes</taxon>
        <taxon>Kitasatosporales</taxon>
        <taxon>Streptomycetaceae</taxon>
        <taxon>Streptomyces</taxon>
        <taxon>Streptomyces violaceusniger group</taxon>
    </lineage>
</organism>
<feature type="compositionally biased region" description="Polar residues" evidence="1">
    <location>
        <begin position="29"/>
        <end position="41"/>
    </location>
</feature>
<feature type="region of interest" description="Disordered" evidence="1">
    <location>
        <begin position="1"/>
        <end position="46"/>
    </location>
</feature>
<proteinExistence type="predicted"/>
<evidence type="ECO:0000256" key="1">
    <source>
        <dbReference type="SAM" id="MobiDB-lite"/>
    </source>
</evidence>
<feature type="region of interest" description="Disordered" evidence="1">
    <location>
        <begin position="66"/>
        <end position="88"/>
    </location>
</feature>
<evidence type="ECO:0000313" key="2">
    <source>
        <dbReference type="EMBL" id="MEE4590370.1"/>
    </source>
</evidence>
<keyword evidence="3" id="KW-1185">Reference proteome</keyword>
<dbReference type="RefSeq" id="WP_330805778.1">
    <property type="nucleotide sequence ID" value="NZ_JAZBJO010000001.1"/>
</dbReference>